<dbReference type="InterPro" id="IPR002942">
    <property type="entry name" value="S4_RNA-bd"/>
</dbReference>
<dbReference type="CDD" id="cd00165">
    <property type="entry name" value="S4"/>
    <property type="match status" value="1"/>
</dbReference>
<dbReference type="SMART" id="SM00363">
    <property type="entry name" value="S4"/>
    <property type="match status" value="1"/>
</dbReference>
<name>A0A1F6CB80_HANXR</name>
<proteinExistence type="inferred from homology"/>
<dbReference type="GO" id="GO:0034605">
    <property type="term" value="P:cellular response to heat"/>
    <property type="evidence" value="ECO:0007669"/>
    <property type="project" value="InterPro"/>
</dbReference>
<comment type="similarity">
    <text evidence="1">Belongs to the HSP15 family.</text>
</comment>
<dbReference type="InterPro" id="IPR036986">
    <property type="entry name" value="S4_RNA-bd_sf"/>
</dbReference>
<dbReference type="AlphaFoldDB" id="A0A1F6CB80"/>
<dbReference type="Pfam" id="PF01479">
    <property type="entry name" value="S4"/>
    <property type="match status" value="1"/>
</dbReference>
<dbReference type="PIRSF" id="PIRSF016821">
    <property type="entry name" value="HSP15"/>
    <property type="match status" value="1"/>
</dbReference>
<feature type="domain" description="RNA-binding S4" evidence="6">
    <location>
        <begin position="9"/>
        <end position="73"/>
    </location>
</feature>
<evidence type="ECO:0000256" key="1">
    <source>
        <dbReference type="ARBA" id="ARBA00008396"/>
    </source>
</evidence>
<evidence type="ECO:0000256" key="4">
    <source>
        <dbReference type="PROSITE-ProRule" id="PRU00182"/>
    </source>
</evidence>
<gene>
    <name evidence="7" type="ORF">A3F84_20750</name>
</gene>
<protein>
    <recommendedName>
        <fullName evidence="6">RNA-binding S4 domain-containing protein</fullName>
    </recommendedName>
</protein>
<feature type="region of interest" description="Disordered" evidence="5">
    <location>
        <begin position="100"/>
        <end position="119"/>
    </location>
</feature>
<evidence type="ECO:0000313" key="7">
    <source>
        <dbReference type="EMBL" id="OGG46222.1"/>
    </source>
</evidence>
<dbReference type="InterPro" id="IPR025708">
    <property type="entry name" value="HSP15"/>
</dbReference>
<accession>A0A1F6CB80</accession>
<evidence type="ECO:0000256" key="2">
    <source>
        <dbReference type="ARBA" id="ARBA00022884"/>
    </source>
</evidence>
<dbReference type="PROSITE" id="PS50889">
    <property type="entry name" value="S4"/>
    <property type="match status" value="1"/>
</dbReference>
<comment type="caution">
    <text evidence="7">The sequence shown here is derived from an EMBL/GenBank/DDBJ whole genome shotgun (WGS) entry which is preliminary data.</text>
</comment>
<evidence type="ECO:0000256" key="5">
    <source>
        <dbReference type="SAM" id="MobiDB-lite"/>
    </source>
</evidence>
<organism evidence="7 8">
    <name type="scientific">Handelsmanbacteria sp. (strain RIFCSPLOWO2_12_FULL_64_10)</name>
    <dbReference type="NCBI Taxonomy" id="1817868"/>
    <lineage>
        <taxon>Bacteria</taxon>
        <taxon>Candidatus Handelsmaniibacteriota</taxon>
    </lineage>
</organism>
<dbReference type="SUPFAM" id="SSF55174">
    <property type="entry name" value="Alpha-L RNA-binding motif"/>
    <property type="match status" value="1"/>
</dbReference>
<keyword evidence="3" id="KW-0238">DNA-binding</keyword>
<evidence type="ECO:0000259" key="6">
    <source>
        <dbReference type="SMART" id="SM00363"/>
    </source>
</evidence>
<dbReference type="EMBL" id="MFKF01000333">
    <property type="protein sequence ID" value="OGG46222.1"/>
    <property type="molecule type" value="Genomic_DNA"/>
</dbReference>
<keyword evidence="2 4" id="KW-0694">RNA-binding</keyword>
<reference evidence="7 8" key="1">
    <citation type="journal article" date="2016" name="Nat. Commun.">
        <title>Thousands of microbial genomes shed light on interconnected biogeochemical processes in an aquifer system.</title>
        <authorList>
            <person name="Anantharaman K."/>
            <person name="Brown C.T."/>
            <person name="Hug L.A."/>
            <person name="Sharon I."/>
            <person name="Castelle C.J."/>
            <person name="Probst A.J."/>
            <person name="Thomas B.C."/>
            <person name="Singh A."/>
            <person name="Wilkins M.J."/>
            <person name="Karaoz U."/>
            <person name="Brodie E.L."/>
            <person name="Williams K.H."/>
            <person name="Hubbard S.S."/>
            <person name="Banfield J.F."/>
        </authorList>
    </citation>
    <scope>NUCLEOTIDE SEQUENCE [LARGE SCALE GENOMIC DNA]</scope>
    <source>
        <strain evidence="8">RIFCSPLOWO2_12_FULL_64_10</strain>
    </source>
</reference>
<dbReference type="GO" id="GO:0003727">
    <property type="term" value="F:single-stranded RNA binding"/>
    <property type="evidence" value="ECO:0007669"/>
    <property type="project" value="InterPro"/>
</dbReference>
<dbReference type="GO" id="GO:0003677">
    <property type="term" value="F:DNA binding"/>
    <property type="evidence" value="ECO:0007669"/>
    <property type="project" value="UniProtKB-KW"/>
</dbReference>
<evidence type="ECO:0000313" key="8">
    <source>
        <dbReference type="Proteomes" id="UP000178606"/>
    </source>
</evidence>
<dbReference type="Gene3D" id="3.10.290.10">
    <property type="entry name" value="RNA-binding S4 domain"/>
    <property type="match status" value="1"/>
</dbReference>
<evidence type="ECO:0000256" key="3">
    <source>
        <dbReference type="ARBA" id="ARBA00023125"/>
    </source>
</evidence>
<dbReference type="Proteomes" id="UP000178606">
    <property type="component" value="Unassembled WGS sequence"/>
</dbReference>
<sequence>MEEDRDEKTRLDKWLWAARFYKTRALAAEAVGGGKVHLNGARTKPAKALRVGDELTITQSPYEHVVIVKGLSARRGPAREAALLYEETEESQRRRAALREQMRLQPDPIPHRGPMTKKQRREVIRFKQGWETIR</sequence>
<dbReference type="GO" id="GO:0043023">
    <property type="term" value="F:ribosomal large subunit binding"/>
    <property type="evidence" value="ECO:0007669"/>
    <property type="project" value="InterPro"/>
</dbReference>